<dbReference type="SMART" id="SM00388">
    <property type="entry name" value="HisKA"/>
    <property type="match status" value="1"/>
</dbReference>
<dbReference type="PANTHER" id="PTHR45453">
    <property type="entry name" value="PHOSPHATE REGULON SENSOR PROTEIN PHOR"/>
    <property type="match status" value="1"/>
</dbReference>
<evidence type="ECO:0000256" key="5">
    <source>
        <dbReference type="ARBA" id="ARBA00022679"/>
    </source>
</evidence>
<dbReference type="SUPFAM" id="SSF55874">
    <property type="entry name" value="ATPase domain of HSP90 chaperone/DNA topoisomerase II/histidine kinase"/>
    <property type="match status" value="1"/>
</dbReference>
<dbReference type="SUPFAM" id="SSF47384">
    <property type="entry name" value="Homodimeric domain of signal transducing histidine kinase"/>
    <property type="match status" value="1"/>
</dbReference>
<keyword evidence="8" id="KW-1133">Transmembrane helix</keyword>
<evidence type="ECO:0000256" key="2">
    <source>
        <dbReference type="ARBA" id="ARBA00004370"/>
    </source>
</evidence>
<dbReference type="EMBL" id="JANGAB010000006">
    <property type="protein sequence ID" value="MCQ4950205.1"/>
    <property type="molecule type" value="Genomic_DNA"/>
</dbReference>
<evidence type="ECO:0000313" key="11">
    <source>
        <dbReference type="Proteomes" id="UP001205063"/>
    </source>
</evidence>
<dbReference type="EC" id="2.7.13.3" evidence="3"/>
<dbReference type="Pfam" id="PF02518">
    <property type="entry name" value="HATPase_c"/>
    <property type="match status" value="1"/>
</dbReference>
<dbReference type="PRINTS" id="PR00344">
    <property type="entry name" value="BCTRLSENSOR"/>
</dbReference>
<comment type="catalytic activity">
    <reaction evidence="1">
        <text>ATP + protein L-histidine = ADP + protein N-phospho-L-histidine.</text>
        <dbReference type="EC" id="2.7.13.3"/>
    </reaction>
</comment>
<dbReference type="GO" id="GO:0004721">
    <property type="term" value="F:phosphoprotein phosphatase activity"/>
    <property type="evidence" value="ECO:0007669"/>
    <property type="project" value="TreeGrafter"/>
</dbReference>
<dbReference type="InterPro" id="IPR005467">
    <property type="entry name" value="His_kinase_dom"/>
</dbReference>
<keyword evidence="8" id="KW-0812">Transmembrane</keyword>
<evidence type="ECO:0000256" key="3">
    <source>
        <dbReference type="ARBA" id="ARBA00012438"/>
    </source>
</evidence>
<evidence type="ECO:0000256" key="6">
    <source>
        <dbReference type="ARBA" id="ARBA00022777"/>
    </source>
</evidence>
<dbReference type="InterPro" id="IPR003594">
    <property type="entry name" value="HATPase_dom"/>
</dbReference>
<dbReference type="GO" id="GO:0000155">
    <property type="term" value="F:phosphorelay sensor kinase activity"/>
    <property type="evidence" value="ECO:0007669"/>
    <property type="project" value="InterPro"/>
</dbReference>
<proteinExistence type="predicted"/>
<keyword evidence="4" id="KW-0597">Phosphoprotein</keyword>
<evidence type="ECO:0000256" key="7">
    <source>
        <dbReference type="ARBA" id="ARBA00023012"/>
    </source>
</evidence>
<dbReference type="Gene3D" id="3.30.565.10">
    <property type="entry name" value="Histidine kinase-like ATPase, C-terminal domain"/>
    <property type="match status" value="1"/>
</dbReference>
<dbReference type="InterPro" id="IPR036097">
    <property type="entry name" value="HisK_dim/P_sf"/>
</dbReference>
<dbReference type="InterPro" id="IPR050351">
    <property type="entry name" value="BphY/WalK/GraS-like"/>
</dbReference>
<dbReference type="GO" id="GO:0005886">
    <property type="term" value="C:plasma membrane"/>
    <property type="evidence" value="ECO:0007669"/>
    <property type="project" value="TreeGrafter"/>
</dbReference>
<evidence type="ECO:0000259" key="9">
    <source>
        <dbReference type="PROSITE" id="PS50109"/>
    </source>
</evidence>
<dbReference type="CDD" id="cd00082">
    <property type="entry name" value="HisKA"/>
    <property type="match status" value="1"/>
</dbReference>
<comment type="subcellular location">
    <subcellularLocation>
        <location evidence="2">Membrane</location>
    </subcellularLocation>
</comment>
<keyword evidence="8" id="KW-0472">Membrane</keyword>
<feature type="domain" description="Histidine kinase" evidence="9">
    <location>
        <begin position="205"/>
        <end position="418"/>
    </location>
</feature>
<dbReference type="InterPro" id="IPR004358">
    <property type="entry name" value="Sig_transdc_His_kin-like_C"/>
</dbReference>
<dbReference type="Proteomes" id="UP001205063">
    <property type="component" value="Unassembled WGS sequence"/>
</dbReference>
<dbReference type="PROSITE" id="PS50109">
    <property type="entry name" value="HIS_KIN"/>
    <property type="match status" value="1"/>
</dbReference>
<name>A0AAW5KDQ9_9FIRM</name>
<dbReference type="SMART" id="SM00387">
    <property type="entry name" value="HATPase_c"/>
    <property type="match status" value="1"/>
</dbReference>
<reference evidence="10" key="1">
    <citation type="submission" date="2022-06" db="EMBL/GenBank/DDBJ databases">
        <title>Isolation of gut microbiota from human fecal samples.</title>
        <authorList>
            <person name="Pamer E.G."/>
            <person name="Barat B."/>
            <person name="Waligurski E."/>
            <person name="Medina S."/>
            <person name="Paddock L."/>
            <person name="Mostad J."/>
        </authorList>
    </citation>
    <scope>NUCLEOTIDE SEQUENCE</scope>
    <source>
        <strain evidence="10">DFI.7.96</strain>
    </source>
</reference>
<evidence type="ECO:0000256" key="1">
    <source>
        <dbReference type="ARBA" id="ARBA00000085"/>
    </source>
</evidence>
<dbReference type="AlphaFoldDB" id="A0AAW5KDQ9"/>
<dbReference type="InterPro" id="IPR003661">
    <property type="entry name" value="HisK_dim/P_dom"/>
</dbReference>
<accession>A0AAW5KDQ9</accession>
<sequence>MKRFSRLFFAVALGLAALILGVNLAFLLPAREGGGGARPHQVEISRLARAVAAGGEGAIDLTDCRYVTRVTPLLPGEDTAAFFAGENLDAAVRQIGDTCYRFDYRLPTGGDSTLFWAANGGMIAMAVLALSLLFVVWRLVLRPFERLRELPFELAKGNLSSPLSESRGRLFGRFLWGLDLLREELERQRAAELSLQREKKSLLLSLSHDIKTPLSAIKLYAKALRQELYGPERRGEIAGRIGQKADEIESFVSQLVTASSENLLQLEVRPGEFYLRQLVGALTAYYPDKLALQKTDFRVGPWSDCLLKGDLDRAVEVAQNLLENAIKYGDGGWIALSFDWEEDCLLLTVKNSGSSPPEGELPYLFDSFWRGSNAADQPGSGLGLAICRQLMAKMDGELFAQAGEGEMAFTAVFRKPGG</sequence>
<dbReference type="PANTHER" id="PTHR45453:SF1">
    <property type="entry name" value="PHOSPHATE REGULON SENSOR PROTEIN PHOR"/>
    <property type="match status" value="1"/>
</dbReference>
<gene>
    <name evidence="10" type="ORF">NE646_11080</name>
</gene>
<comment type="caution">
    <text evidence="10">The sequence shown here is derived from an EMBL/GenBank/DDBJ whole genome shotgun (WGS) entry which is preliminary data.</text>
</comment>
<dbReference type="GO" id="GO:0016036">
    <property type="term" value="P:cellular response to phosphate starvation"/>
    <property type="evidence" value="ECO:0007669"/>
    <property type="project" value="TreeGrafter"/>
</dbReference>
<evidence type="ECO:0000256" key="8">
    <source>
        <dbReference type="SAM" id="Phobius"/>
    </source>
</evidence>
<keyword evidence="7" id="KW-0902">Two-component regulatory system</keyword>
<keyword evidence="5" id="KW-0808">Transferase</keyword>
<feature type="transmembrane region" description="Helical" evidence="8">
    <location>
        <begin position="114"/>
        <end position="140"/>
    </location>
</feature>
<protein>
    <recommendedName>
        <fullName evidence="3">histidine kinase</fullName>
        <ecNumber evidence="3">2.7.13.3</ecNumber>
    </recommendedName>
</protein>
<dbReference type="RefSeq" id="WP_256136519.1">
    <property type="nucleotide sequence ID" value="NZ_JANGAB010000006.1"/>
</dbReference>
<evidence type="ECO:0000313" key="10">
    <source>
        <dbReference type="EMBL" id="MCQ4950205.1"/>
    </source>
</evidence>
<evidence type="ECO:0000256" key="4">
    <source>
        <dbReference type="ARBA" id="ARBA00022553"/>
    </source>
</evidence>
<dbReference type="Gene3D" id="1.10.287.130">
    <property type="match status" value="1"/>
</dbReference>
<dbReference type="Pfam" id="PF00512">
    <property type="entry name" value="HisKA"/>
    <property type="match status" value="1"/>
</dbReference>
<keyword evidence="6 10" id="KW-0418">Kinase</keyword>
<organism evidence="10 11">
    <name type="scientific">Bittarella massiliensis</name>
    <name type="common">ex Durand et al. 2017</name>
    <dbReference type="NCBI Taxonomy" id="1720313"/>
    <lineage>
        <taxon>Bacteria</taxon>
        <taxon>Bacillati</taxon>
        <taxon>Bacillota</taxon>
        <taxon>Clostridia</taxon>
        <taxon>Eubacteriales</taxon>
        <taxon>Oscillospiraceae</taxon>
        <taxon>Bittarella (ex Durand et al. 2017)</taxon>
    </lineage>
</organism>
<dbReference type="InterPro" id="IPR036890">
    <property type="entry name" value="HATPase_C_sf"/>
</dbReference>